<evidence type="ECO:0000313" key="2">
    <source>
        <dbReference type="EMBL" id="ATQ69657.1"/>
    </source>
</evidence>
<organism evidence="2 3">
    <name type="scientific">Methylosinus trichosporium (strain ATCC 35070 / NCIMB 11131 / UNIQEM 75 / OB3b)</name>
    <dbReference type="NCBI Taxonomy" id="595536"/>
    <lineage>
        <taxon>Bacteria</taxon>
        <taxon>Pseudomonadati</taxon>
        <taxon>Pseudomonadota</taxon>
        <taxon>Alphaproteobacteria</taxon>
        <taxon>Hyphomicrobiales</taxon>
        <taxon>Methylocystaceae</taxon>
        <taxon>Methylosinus</taxon>
    </lineage>
</organism>
<dbReference type="AlphaFoldDB" id="A0A2D2D3U7"/>
<evidence type="ECO:0000256" key="1">
    <source>
        <dbReference type="SAM" id="SignalP"/>
    </source>
</evidence>
<proteinExistence type="predicted"/>
<dbReference type="EMBL" id="CP023737">
    <property type="protein sequence ID" value="ATQ69657.1"/>
    <property type="molecule type" value="Genomic_DNA"/>
</dbReference>
<dbReference type="Proteomes" id="UP000230709">
    <property type="component" value="Chromosome"/>
</dbReference>
<dbReference type="KEGG" id="mtw:CQW49_18550"/>
<reference evidence="3" key="1">
    <citation type="submission" date="2017-10" db="EMBL/GenBank/DDBJ databases">
        <title>Completed PacBio SMRT sequence of Methylosinus trichosporium OB3b reveals presence of a third large plasmid.</title>
        <authorList>
            <person name="Charles T.C."/>
            <person name="Lynch M.D.J."/>
            <person name="Heil J.R."/>
            <person name="Cheng J."/>
        </authorList>
    </citation>
    <scope>NUCLEOTIDE SEQUENCE [LARGE SCALE GENOMIC DNA]</scope>
    <source>
        <strain evidence="3">OB3b</strain>
    </source>
</reference>
<accession>A0A2D2D3U7</accession>
<protein>
    <submittedName>
        <fullName evidence="2">Uncharacterized protein</fullName>
    </submittedName>
</protein>
<feature type="chain" id="PRO_5013736519" evidence="1">
    <location>
        <begin position="19"/>
        <end position="122"/>
    </location>
</feature>
<gene>
    <name evidence="2" type="ORF">CQW49_18550</name>
</gene>
<sequence>MAAAGALALAGAAAAARAATMALGERAALAETAGAGAAGLCAGEVLALIAFPGVVFATGMVSLEAGVETGVAAAALSFVSTPLGATDETAAGWTTDGVVELSRAGFVREPSSVAPGVAAAGS</sequence>
<evidence type="ECO:0000313" key="3">
    <source>
        <dbReference type="Proteomes" id="UP000230709"/>
    </source>
</evidence>
<keyword evidence="3" id="KW-1185">Reference proteome</keyword>
<keyword evidence="1" id="KW-0732">Signal</keyword>
<feature type="signal peptide" evidence="1">
    <location>
        <begin position="1"/>
        <end position="18"/>
    </location>
</feature>
<name>A0A2D2D3U7_METT3</name>